<dbReference type="CDD" id="cd19093">
    <property type="entry name" value="AKR_AtPLR-like"/>
    <property type="match status" value="1"/>
</dbReference>
<proteinExistence type="predicted"/>
<accession>W7TR67</accession>
<evidence type="ECO:0000256" key="1">
    <source>
        <dbReference type="ARBA" id="ARBA00023002"/>
    </source>
</evidence>
<protein>
    <submittedName>
        <fullName evidence="4">Aldo keto reductase</fullName>
    </submittedName>
</protein>
<dbReference type="PANTHER" id="PTHR43364:SF4">
    <property type="entry name" value="NAD(P)-LINKED OXIDOREDUCTASE SUPERFAMILY PROTEIN"/>
    <property type="match status" value="1"/>
</dbReference>
<dbReference type="InterPro" id="IPR036812">
    <property type="entry name" value="NAD(P)_OxRdtase_dom_sf"/>
</dbReference>
<feature type="domain" description="NADP-dependent oxidoreductase" evidence="3">
    <location>
        <begin position="78"/>
        <end position="396"/>
    </location>
</feature>
<reference evidence="4 5" key="1">
    <citation type="journal article" date="2014" name="Mol. Plant">
        <title>Chromosome Scale Genome Assembly and Transcriptome Profiling of Nannochloropsis gaditana in Nitrogen Depletion.</title>
        <authorList>
            <person name="Corteggiani Carpinelli E."/>
            <person name="Telatin A."/>
            <person name="Vitulo N."/>
            <person name="Forcato C."/>
            <person name="D'Angelo M."/>
            <person name="Schiavon R."/>
            <person name="Vezzi A."/>
            <person name="Giacometti G.M."/>
            <person name="Morosinotto T."/>
            <person name="Valle G."/>
        </authorList>
    </citation>
    <scope>NUCLEOTIDE SEQUENCE [LARGE SCALE GENOMIC DNA]</scope>
    <source>
        <strain evidence="4 5">B-31</strain>
    </source>
</reference>
<keyword evidence="1" id="KW-0560">Oxidoreductase</keyword>
<dbReference type="InterPro" id="IPR018170">
    <property type="entry name" value="Aldo/ket_reductase_CS"/>
</dbReference>
<gene>
    <name evidence="4" type="ORF">Naga_100177g9</name>
</gene>
<dbReference type="EMBL" id="AZIL01000276">
    <property type="protein sequence ID" value="EWM28657.1"/>
    <property type="molecule type" value="Genomic_DNA"/>
</dbReference>
<feature type="chain" id="PRO_5004903797" evidence="2">
    <location>
        <begin position="29"/>
        <end position="457"/>
    </location>
</feature>
<evidence type="ECO:0000313" key="5">
    <source>
        <dbReference type="Proteomes" id="UP000019335"/>
    </source>
</evidence>
<name>W7TR67_9STRA</name>
<dbReference type="Proteomes" id="UP000019335">
    <property type="component" value="Chromosome 4"/>
</dbReference>
<dbReference type="SUPFAM" id="SSF51430">
    <property type="entry name" value="NAD(P)-linked oxidoreductase"/>
    <property type="match status" value="1"/>
</dbReference>
<dbReference type="PROSITE" id="PS00062">
    <property type="entry name" value="ALDOKETO_REDUCTASE_2"/>
    <property type="match status" value="1"/>
</dbReference>
<organism evidence="4 5">
    <name type="scientific">Nannochloropsis gaditana</name>
    <dbReference type="NCBI Taxonomy" id="72520"/>
    <lineage>
        <taxon>Eukaryota</taxon>
        <taxon>Sar</taxon>
        <taxon>Stramenopiles</taxon>
        <taxon>Ochrophyta</taxon>
        <taxon>Eustigmatophyceae</taxon>
        <taxon>Eustigmatales</taxon>
        <taxon>Monodopsidaceae</taxon>
        <taxon>Nannochloropsis</taxon>
    </lineage>
</organism>
<feature type="signal peptide" evidence="2">
    <location>
        <begin position="1"/>
        <end position="28"/>
    </location>
</feature>
<evidence type="ECO:0000313" key="4">
    <source>
        <dbReference type="EMBL" id="EWM28657.1"/>
    </source>
</evidence>
<dbReference type="InterPro" id="IPR023210">
    <property type="entry name" value="NADP_OxRdtase_dom"/>
</dbReference>
<dbReference type="InterPro" id="IPR050523">
    <property type="entry name" value="AKR_Detox_Biosynth"/>
</dbReference>
<evidence type="ECO:0000259" key="3">
    <source>
        <dbReference type="Pfam" id="PF00248"/>
    </source>
</evidence>
<dbReference type="OrthoDB" id="2310150at2759"/>
<sequence length="457" mass="50235">MCHLNGSRIFLIFVICCCLLNSNRSALAFVMPTARNIRHPLAGPLKASRLFDNIFQGKKSSSSGLGERVKLGDLRVSPLGVGTWAWGNQFLWGYSPQKSDSSLQETFDYVLSKGINWFDSADSYGTGRLEGRSEILLGQFLREHDYKLGSSVKSAEDVFVATKIAPYPFRLGKGSIKAAMRASSRRLDRGRAGVDIGQLHWAPPLGWQEKAYWAGLAELKQEGDIKAIGLSNYGPKKLREAAQTFKSEHGISLASNQVQLSLVSPLPLRSGLIETAADEGVRLIAYSPLGLGILTGRYNLERQQLPEGPRRLLFRELLPALTPVLGTMDQIVNERTRKKYGAVSEPVTCSQVALNWCRAKGAIPIVGLKSLAQAREATAALDWCLSAGEVEALDRAVRSLPKGRGETVQNIFQSEEKVRVMVSSEGSSHITAFGDSFNHRAQGKRKYVIRLVLHPFP</sequence>
<dbReference type="AlphaFoldDB" id="W7TR67"/>
<dbReference type="Pfam" id="PF00248">
    <property type="entry name" value="Aldo_ket_red"/>
    <property type="match status" value="1"/>
</dbReference>
<evidence type="ECO:0000256" key="2">
    <source>
        <dbReference type="SAM" id="SignalP"/>
    </source>
</evidence>
<comment type="caution">
    <text evidence="4">The sequence shown here is derived from an EMBL/GenBank/DDBJ whole genome shotgun (WGS) entry which is preliminary data.</text>
</comment>
<keyword evidence="5" id="KW-1185">Reference proteome</keyword>
<dbReference type="GO" id="GO:0016491">
    <property type="term" value="F:oxidoreductase activity"/>
    <property type="evidence" value="ECO:0007669"/>
    <property type="project" value="UniProtKB-KW"/>
</dbReference>
<keyword evidence="2" id="KW-0732">Signal</keyword>
<dbReference type="PANTHER" id="PTHR43364">
    <property type="entry name" value="NADH-SPECIFIC METHYLGLYOXAL REDUCTASE-RELATED"/>
    <property type="match status" value="1"/>
</dbReference>
<dbReference type="Gene3D" id="3.20.20.100">
    <property type="entry name" value="NADP-dependent oxidoreductase domain"/>
    <property type="match status" value="1"/>
</dbReference>